<evidence type="ECO:0000313" key="3">
    <source>
        <dbReference type="Proteomes" id="UP000480854"/>
    </source>
</evidence>
<keyword evidence="1" id="KW-0812">Transmembrane</keyword>
<name>A0A9W7NGT0_9PROT</name>
<dbReference type="Proteomes" id="UP000480854">
    <property type="component" value="Unassembled WGS sequence"/>
</dbReference>
<evidence type="ECO:0000313" key="2">
    <source>
        <dbReference type="EMBL" id="KAA0678089.1"/>
    </source>
</evidence>
<reference evidence="2 3" key="1">
    <citation type="submission" date="2018-07" db="EMBL/GenBank/DDBJ databases">
        <title>Genome sequence of Azospirillum sp. ATCC 49961.</title>
        <authorList>
            <person name="Sant'Anna F.H."/>
            <person name="Baldani J.I."/>
            <person name="Zilli J.E."/>
            <person name="Reis V.M."/>
            <person name="Hartmann A."/>
            <person name="Cruz L."/>
            <person name="de Souza E.M."/>
            <person name="de Oliveira Pedrosa F."/>
            <person name="Passaglia L.M.P."/>
        </authorList>
    </citation>
    <scope>NUCLEOTIDE SEQUENCE [LARGE SCALE GENOMIC DNA]</scope>
    <source>
        <strain evidence="2 3">ATCC 49961</strain>
    </source>
</reference>
<dbReference type="AlphaFoldDB" id="A0A9W7NGT0"/>
<evidence type="ECO:0000256" key="1">
    <source>
        <dbReference type="SAM" id="Phobius"/>
    </source>
</evidence>
<sequence>MADELAKWGWAIALLFNLILGWALWSMRNAFVPRQEFQELSTKVALIERDLSHLPTQDDFESLRDGVSKLQGQADAQAELQKRVAASVTRIEDYLLKAKA</sequence>
<proteinExistence type="predicted"/>
<accession>A0A9W7NGT0</accession>
<organism evidence="2 3">
    <name type="scientific">Roseomonas genomospecies 6</name>
    <dbReference type="NCBI Taxonomy" id="214106"/>
    <lineage>
        <taxon>Bacteria</taxon>
        <taxon>Pseudomonadati</taxon>
        <taxon>Pseudomonadota</taxon>
        <taxon>Alphaproteobacteria</taxon>
        <taxon>Acetobacterales</taxon>
        <taxon>Roseomonadaceae</taxon>
        <taxon>Roseomonas</taxon>
    </lineage>
</organism>
<dbReference type="RefSeq" id="WP_149470820.1">
    <property type="nucleotide sequence ID" value="NZ_QOKW01000019.1"/>
</dbReference>
<protein>
    <submittedName>
        <fullName evidence="2">DUF2730 family protein</fullName>
    </submittedName>
</protein>
<gene>
    <name evidence="2" type="ORF">DS843_21135</name>
</gene>
<dbReference type="OrthoDB" id="7645981at2"/>
<comment type="caution">
    <text evidence="2">The sequence shown here is derived from an EMBL/GenBank/DDBJ whole genome shotgun (WGS) entry which is preliminary data.</text>
</comment>
<keyword evidence="1" id="KW-1133">Transmembrane helix</keyword>
<keyword evidence="1" id="KW-0472">Membrane</keyword>
<dbReference type="InterPro" id="IPR020269">
    <property type="entry name" value="Phage_Mu_Releasin"/>
</dbReference>
<dbReference type="EMBL" id="QOKW01000019">
    <property type="protein sequence ID" value="KAA0678089.1"/>
    <property type="molecule type" value="Genomic_DNA"/>
</dbReference>
<dbReference type="Pfam" id="PF10805">
    <property type="entry name" value="DUF2730"/>
    <property type="match status" value="1"/>
</dbReference>
<keyword evidence="3" id="KW-1185">Reference proteome</keyword>
<feature type="transmembrane region" description="Helical" evidence="1">
    <location>
        <begin position="6"/>
        <end position="25"/>
    </location>
</feature>